<dbReference type="CDD" id="cd09487">
    <property type="entry name" value="SAM_superfamily"/>
    <property type="match status" value="1"/>
</dbReference>
<dbReference type="AlphaFoldDB" id="A0A8B6BXU6"/>
<evidence type="ECO:0000259" key="1">
    <source>
        <dbReference type="PROSITE" id="PS50105"/>
    </source>
</evidence>
<gene>
    <name evidence="2" type="ORF">MGAL_10B075544</name>
</gene>
<dbReference type="SUPFAM" id="SSF47769">
    <property type="entry name" value="SAM/Pointed domain"/>
    <property type="match status" value="1"/>
</dbReference>
<dbReference type="Pfam" id="PF00536">
    <property type="entry name" value="SAM_1"/>
    <property type="match status" value="1"/>
</dbReference>
<comment type="caution">
    <text evidence="2">The sequence shown here is derived from an EMBL/GenBank/DDBJ whole genome shotgun (WGS) entry which is preliminary data.</text>
</comment>
<name>A0A8B6BXU6_MYTGA</name>
<reference evidence="2" key="1">
    <citation type="submission" date="2018-11" db="EMBL/GenBank/DDBJ databases">
        <authorList>
            <person name="Alioto T."/>
            <person name="Alioto T."/>
        </authorList>
    </citation>
    <scope>NUCLEOTIDE SEQUENCE</scope>
</reference>
<dbReference type="InterPro" id="IPR013761">
    <property type="entry name" value="SAM/pointed_sf"/>
</dbReference>
<feature type="domain" description="SAM" evidence="1">
    <location>
        <begin position="2"/>
        <end position="65"/>
    </location>
</feature>
<dbReference type="Proteomes" id="UP000596742">
    <property type="component" value="Unassembled WGS sequence"/>
</dbReference>
<protein>
    <recommendedName>
        <fullName evidence="1">SAM domain-containing protein</fullName>
    </recommendedName>
</protein>
<dbReference type="OrthoDB" id="6160580at2759"/>
<dbReference type="EMBL" id="UYJE01000811">
    <property type="protein sequence ID" value="VDH96748.1"/>
    <property type="molecule type" value="Genomic_DNA"/>
</dbReference>
<accession>A0A8B6BXU6</accession>
<dbReference type="InterPro" id="IPR001660">
    <property type="entry name" value="SAM"/>
</dbReference>
<keyword evidence="3" id="KW-1185">Reference proteome</keyword>
<proteinExistence type="predicted"/>
<sequence length="101" mass="11569">MAGSTSMREILEELKLQNLNETFELERIEIDNFLSLTEQQLIRLGVTTIGDRIRLEEKVKQVQRSNINENEPTVKTLASDIRSQRNILFGRNGGGRGRGRK</sequence>
<evidence type="ECO:0000313" key="2">
    <source>
        <dbReference type="EMBL" id="VDH96748.1"/>
    </source>
</evidence>
<organism evidence="2 3">
    <name type="scientific">Mytilus galloprovincialis</name>
    <name type="common">Mediterranean mussel</name>
    <dbReference type="NCBI Taxonomy" id="29158"/>
    <lineage>
        <taxon>Eukaryota</taxon>
        <taxon>Metazoa</taxon>
        <taxon>Spiralia</taxon>
        <taxon>Lophotrochozoa</taxon>
        <taxon>Mollusca</taxon>
        <taxon>Bivalvia</taxon>
        <taxon>Autobranchia</taxon>
        <taxon>Pteriomorphia</taxon>
        <taxon>Mytilida</taxon>
        <taxon>Mytiloidea</taxon>
        <taxon>Mytilidae</taxon>
        <taxon>Mytilinae</taxon>
        <taxon>Mytilus</taxon>
    </lineage>
</organism>
<dbReference type="Gene3D" id="1.10.150.50">
    <property type="entry name" value="Transcription Factor, Ets-1"/>
    <property type="match status" value="1"/>
</dbReference>
<evidence type="ECO:0000313" key="3">
    <source>
        <dbReference type="Proteomes" id="UP000596742"/>
    </source>
</evidence>
<dbReference type="SMART" id="SM00454">
    <property type="entry name" value="SAM"/>
    <property type="match status" value="1"/>
</dbReference>
<feature type="non-terminal residue" evidence="2">
    <location>
        <position position="101"/>
    </location>
</feature>
<dbReference type="PROSITE" id="PS50105">
    <property type="entry name" value="SAM_DOMAIN"/>
    <property type="match status" value="1"/>
</dbReference>